<keyword evidence="2" id="KW-1185">Reference proteome</keyword>
<gene>
    <name evidence="1" type="ORF">SteCoe_39181</name>
</gene>
<dbReference type="Proteomes" id="UP000187209">
    <property type="component" value="Unassembled WGS sequence"/>
</dbReference>
<sequence length="269" mass="30587">MSDFLVCEECNKGDDSIFQEEYKIEEHICVFCRYGEAECLVDGQPTCVPCKMNNKIENKSSAGSINSDRGSYKSSPKKHQNVTINKSVIPKNIADQLKQCIDIYNHKRGDSSVAVEFYKAHKFLQKYISNNHSELVVLYNTKSDGFKGDTFHSRCDDCKNGLIIIISLTLGYEIAGFTWKGIRRGIPQINDLQMGGAIIKNDSFEIIPFKDNLVYSVPEGIKFSSENDLYFNFDAKEKSLCNFDMRLKGNSIWGTYIEKVLVYKLQIAE</sequence>
<comment type="caution">
    <text evidence="1">The sequence shown here is derived from an EMBL/GenBank/DDBJ whole genome shotgun (WGS) entry which is preliminary data.</text>
</comment>
<evidence type="ECO:0000313" key="2">
    <source>
        <dbReference type="Proteomes" id="UP000187209"/>
    </source>
</evidence>
<dbReference type="EMBL" id="MPUH01002436">
    <property type="protein sequence ID" value="OMJ65123.1"/>
    <property type="molecule type" value="Genomic_DNA"/>
</dbReference>
<dbReference type="AlphaFoldDB" id="A0A1R2AKR8"/>
<dbReference type="OrthoDB" id="317862at2759"/>
<evidence type="ECO:0000313" key="1">
    <source>
        <dbReference type="EMBL" id="OMJ65123.1"/>
    </source>
</evidence>
<reference evidence="1 2" key="1">
    <citation type="submission" date="2016-11" db="EMBL/GenBank/DDBJ databases">
        <title>The macronuclear genome of Stentor coeruleus: a giant cell with tiny introns.</title>
        <authorList>
            <person name="Slabodnick M."/>
            <person name="Ruby J.G."/>
            <person name="Reiff S.B."/>
            <person name="Swart E.C."/>
            <person name="Gosai S."/>
            <person name="Prabakaran S."/>
            <person name="Witkowska E."/>
            <person name="Larue G.E."/>
            <person name="Fisher S."/>
            <person name="Freeman R.M."/>
            <person name="Gunawardena J."/>
            <person name="Chu W."/>
            <person name="Stover N.A."/>
            <person name="Gregory B.D."/>
            <person name="Nowacki M."/>
            <person name="Derisi J."/>
            <person name="Roy S.W."/>
            <person name="Marshall W.F."/>
            <person name="Sood P."/>
        </authorList>
    </citation>
    <scope>NUCLEOTIDE SEQUENCE [LARGE SCALE GENOMIC DNA]</scope>
    <source>
        <strain evidence="1">WM001</strain>
    </source>
</reference>
<proteinExistence type="predicted"/>
<evidence type="ECO:0008006" key="3">
    <source>
        <dbReference type="Google" id="ProtNLM"/>
    </source>
</evidence>
<organism evidence="1 2">
    <name type="scientific">Stentor coeruleus</name>
    <dbReference type="NCBI Taxonomy" id="5963"/>
    <lineage>
        <taxon>Eukaryota</taxon>
        <taxon>Sar</taxon>
        <taxon>Alveolata</taxon>
        <taxon>Ciliophora</taxon>
        <taxon>Postciliodesmatophora</taxon>
        <taxon>Heterotrichea</taxon>
        <taxon>Heterotrichida</taxon>
        <taxon>Stentoridae</taxon>
        <taxon>Stentor</taxon>
    </lineage>
</organism>
<protein>
    <recommendedName>
        <fullName evidence="3">TLDc domain-containing protein</fullName>
    </recommendedName>
</protein>
<name>A0A1R2AKR8_9CILI</name>
<accession>A0A1R2AKR8</accession>